<dbReference type="GO" id="GO:0006352">
    <property type="term" value="P:DNA-templated transcription initiation"/>
    <property type="evidence" value="ECO:0007669"/>
    <property type="project" value="InterPro"/>
</dbReference>
<sequence>MARGRAGDRRAYDRLLGELRPWLCRYFARRLPAIHVDDAVQETLIAVHNRRHDFDITLPFHPWLAAIARFKWVDRLRMMEREQTALDAEPTTPSHEIDIVSCHVVGRLLGGLRPAQAEAIRLVKMNGLSIIEASAQTGQSQSLVKVNIHRGLKRLAGLLVEPAPALADAVTGR</sequence>
<dbReference type="Pfam" id="PF04542">
    <property type="entry name" value="Sigma70_r2"/>
    <property type="match status" value="1"/>
</dbReference>
<dbReference type="AlphaFoldDB" id="A0A7Z2SAK2"/>
<dbReference type="SUPFAM" id="SSF88659">
    <property type="entry name" value="Sigma3 and sigma4 domains of RNA polymerase sigma factors"/>
    <property type="match status" value="1"/>
</dbReference>
<dbReference type="InterPro" id="IPR036388">
    <property type="entry name" value="WH-like_DNA-bd_sf"/>
</dbReference>
<evidence type="ECO:0000256" key="3">
    <source>
        <dbReference type="ARBA" id="ARBA00023082"/>
    </source>
</evidence>
<dbReference type="NCBIfam" id="TIGR02937">
    <property type="entry name" value="sigma70-ECF"/>
    <property type="match status" value="1"/>
</dbReference>
<feature type="domain" description="RNA polymerase sigma-70 region 2" evidence="6">
    <location>
        <begin position="18"/>
        <end position="78"/>
    </location>
</feature>
<dbReference type="Proteomes" id="UP000464468">
    <property type="component" value="Chromosome"/>
</dbReference>
<comment type="similarity">
    <text evidence="1">Belongs to the sigma-70 factor family. ECF subfamily.</text>
</comment>
<dbReference type="GO" id="GO:0003677">
    <property type="term" value="F:DNA binding"/>
    <property type="evidence" value="ECO:0007669"/>
    <property type="project" value="UniProtKB-KW"/>
</dbReference>
<evidence type="ECO:0000256" key="5">
    <source>
        <dbReference type="ARBA" id="ARBA00023163"/>
    </source>
</evidence>
<keyword evidence="2" id="KW-0805">Transcription regulation</keyword>
<dbReference type="PANTHER" id="PTHR43133">
    <property type="entry name" value="RNA POLYMERASE ECF-TYPE SIGMA FACTO"/>
    <property type="match status" value="1"/>
</dbReference>
<dbReference type="InterPro" id="IPR013324">
    <property type="entry name" value="RNA_pol_sigma_r3/r4-like"/>
</dbReference>
<dbReference type="InterPro" id="IPR007627">
    <property type="entry name" value="RNA_pol_sigma70_r2"/>
</dbReference>
<evidence type="ECO:0000256" key="1">
    <source>
        <dbReference type="ARBA" id="ARBA00010641"/>
    </source>
</evidence>
<dbReference type="InterPro" id="IPR039425">
    <property type="entry name" value="RNA_pol_sigma-70-like"/>
</dbReference>
<feature type="domain" description="RNA polymerase sigma factor 70 region 4 type 2" evidence="7">
    <location>
        <begin position="105"/>
        <end position="155"/>
    </location>
</feature>
<protein>
    <submittedName>
        <fullName evidence="8">Sigma-70 family RNA polymerase sigma factor</fullName>
    </submittedName>
</protein>
<dbReference type="EMBL" id="CP047895">
    <property type="protein sequence ID" value="QHL91934.1"/>
    <property type="molecule type" value="Genomic_DNA"/>
</dbReference>
<name>A0A7Z2SAK2_9SPHN</name>
<dbReference type="Gene3D" id="1.10.10.10">
    <property type="entry name" value="Winged helix-like DNA-binding domain superfamily/Winged helix DNA-binding domain"/>
    <property type="match status" value="1"/>
</dbReference>
<dbReference type="InterPro" id="IPR014284">
    <property type="entry name" value="RNA_pol_sigma-70_dom"/>
</dbReference>
<organism evidence="8 9">
    <name type="scientific">Sphingomonas changnyeongensis</name>
    <dbReference type="NCBI Taxonomy" id="2698679"/>
    <lineage>
        <taxon>Bacteria</taxon>
        <taxon>Pseudomonadati</taxon>
        <taxon>Pseudomonadota</taxon>
        <taxon>Alphaproteobacteria</taxon>
        <taxon>Sphingomonadales</taxon>
        <taxon>Sphingomonadaceae</taxon>
        <taxon>Sphingomonas</taxon>
    </lineage>
</organism>
<accession>A0A7Z2SAK2</accession>
<proteinExistence type="inferred from homology"/>
<keyword evidence="3" id="KW-0731">Sigma factor</keyword>
<dbReference type="PANTHER" id="PTHR43133:SF58">
    <property type="entry name" value="ECF RNA POLYMERASE SIGMA FACTOR SIGD"/>
    <property type="match status" value="1"/>
</dbReference>
<evidence type="ECO:0000313" key="9">
    <source>
        <dbReference type="Proteomes" id="UP000464468"/>
    </source>
</evidence>
<dbReference type="Gene3D" id="1.10.1740.10">
    <property type="match status" value="1"/>
</dbReference>
<evidence type="ECO:0000256" key="4">
    <source>
        <dbReference type="ARBA" id="ARBA00023125"/>
    </source>
</evidence>
<evidence type="ECO:0000256" key="2">
    <source>
        <dbReference type="ARBA" id="ARBA00023015"/>
    </source>
</evidence>
<dbReference type="InterPro" id="IPR013249">
    <property type="entry name" value="RNA_pol_sigma70_r4_t2"/>
</dbReference>
<dbReference type="SUPFAM" id="SSF88946">
    <property type="entry name" value="Sigma2 domain of RNA polymerase sigma factors"/>
    <property type="match status" value="1"/>
</dbReference>
<keyword evidence="4" id="KW-0238">DNA-binding</keyword>
<dbReference type="Pfam" id="PF08281">
    <property type="entry name" value="Sigma70_r4_2"/>
    <property type="match status" value="1"/>
</dbReference>
<dbReference type="GO" id="GO:0016987">
    <property type="term" value="F:sigma factor activity"/>
    <property type="evidence" value="ECO:0007669"/>
    <property type="project" value="UniProtKB-KW"/>
</dbReference>
<keyword evidence="9" id="KW-1185">Reference proteome</keyword>
<dbReference type="InterPro" id="IPR013325">
    <property type="entry name" value="RNA_pol_sigma_r2"/>
</dbReference>
<evidence type="ECO:0000259" key="6">
    <source>
        <dbReference type="Pfam" id="PF04542"/>
    </source>
</evidence>
<dbReference type="KEGG" id="schy:GVO57_10930"/>
<evidence type="ECO:0000259" key="7">
    <source>
        <dbReference type="Pfam" id="PF08281"/>
    </source>
</evidence>
<reference evidence="8 9" key="1">
    <citation type="submission" date="2020-01" db="EMBL/GenBank/DDBJ databases">
        <title>Sphingomonas sp. C33 whole genome sequece.</title>
        <authorList>
            <person name="Park C."/>
        </authorList>
    </citation>
    <scope>NUCLEOTIDE SEQUENCE [LARGE SCALE GENOMIC DNA]</scope>
    <source>
        <strain evidence="8 9">C33</strain>
    </source>
</reference>
<keyword evidence="5" id="KW-0804">Transcription</keyword>
<evidence type="ECO:0000313" key="8">
    <source>
        <dbReference type="EMBL" id="QHL91934.1"/>
    </source>
</evidence>
<gene>
    <name evidence="8" type="ORF">GVO57_10930</name>
</gene>